<reference evidence="4 5" key="2">
    <citation type="journal article" date="2019" name="PLoS Negl. Trop. Dis.">
        <title>Revisiting the worldwide diversity of Leptospira species in the environment.</title>
        <authorList>
            <person name="Vincent A.T."/>
            <person name="Schiettekatte O."/>
            <person name="Bourhy P."/>
            <person name="Veyrier F.J."/>
            <person name="Picardeau M."/>
        </authorList>
    </citation>
    <scope>NUCLEOTIDE SEQUENCE [LARGE SCALE GENOMIC DNA]</scope>
    <source>
        <strain evidence="2 4">201702405</strain>
        <strain evidence="5">201702406</strain>
    </source>
</reference>
<evidence type="ECO:0000313" key="3">
    <source>
        <dbReference type="EMBL" id="TGM21109.1"/>
    </source>
</evidence>
<dbReference type="NCBIfam" id="TIGR04332">
    <property type="entry name" value="gamma_Glu_sys"/>
    <property type="match status" value="1"/>
</dbReference>
<organism evidence="2 4">
    <name type="scientific">Leptospira selangorensis</name>
    <dbReference type="NCBI Taxonomy" id="2484982"/>
    <lineage>
        <taxon>Bacteria</taxon>
        <taxon>Pseudomonadati</taxon>
        <taxon>Spirochaetota</taxon>
        <taxon>Spirochaetia</taxon>
        <taxon>Leptospirales</taxon>
        <taxon>Leptospiraceae</taxon>
        <taxon>Leptospira</taxon>
    </lineage>
</organism>
<name>A0A5F2C1R1_9LEPT</name>
<evidence type="ECO:0000313" key="5">
    <source>
        <dbReference type="Proteomes" id="UP000298057"/>
    </source>
</evidence>
<accession>A0A5F2C1R1</accession>
<feature type="transmembrane region" description="Helical" evidence="1">
    <location>
        <begin position="338"/>
        <end position="356"/>
    </location>
</feature>
<keyword evidence="1" id="KW-0812">Transmembrane</keyword>
<evidence type="ECO:0000256" key="1">
    <source>
        <dbReference type="SAM" id="Phobius"/>
    </source>
</evidence>
<comment type="caution">
    <text evidence="2">The sequence shown here is derived from an EMBL/GenBank/DDBJ whole genome shotgun (WGS) entry which is preliminary data.</text>
</comment>
<reference evidence="3" key="1">
    <citation type="submission" date="2018-10" db="EMBL/GenBank/DDBJ databases">
        <authorList>
            <person name="Vincent A.T."/>
            <person name="Schiettekatte O."/>
            <person name="Bourhy P."/>
            <person name="Veyrier F.J."/>
            <person name="Picardeau M."/>
        </authorList>
    </citation>
    <scope>NUCLEOTIDE SEQUENCE</scope>
    <source>
        <strain evidence="3">201702406</strain>
    </source>
</reference>
<evidence type="ECO:0000313" key="2">
    <source>
        <dbReference type="EMBL" id="TGM11460.1"/>
    </source>
</evidence>
<sequence>MKGMYWKSSNKSVIYYLVLAVFSLFGMYLVEHFRSENMQEHYSEKIEASKLSLKAFEEIKQYKESKGKRINLDFDPSGSGLIGEFFTPVTSNLGVIRAKQSSINPNFGALVLEYLIQAGIQKGDTVAVSLSGSFPALNIAVYSAAKTLELKLVIISSMTSSQWGANDPDFLWPDMEKWLYTRRIFPYKSLAYSWGGIEDQAFGIPKEGSKNLQNSASINSLPMLHSRNYSESLEERIGLYSAVIPLSEYKAYINVGGGTVSVGTKKNSAEFSPGLNLKQPVIRDGRDSVMRRFANLGIPIIHLVRVEELAIQNGFTIQPKKIPEIGEGKIFKRSEYDLRLATIVLAGILVLLYVFFKRDHFIEEDDRDESL</sequence>
<proteinExistence type="predicted"/>
<keyword evidence="1" id="KW-0472">Membrane</keyword>
<dbReference type="Proteomes" id="UP000298057">
    <property type="component" value="Unassembled WGS sequence"/>
</dbReference>
<dbReference type="InterPro" id="IPR027602">
    <property type="entry name" value="PGA_system"/>
</dbReference>
<gene>
    <name evidence="2" type="primary">pgsW</name>
    <name evidence="2" type="ORF">EHQ81_17470</name>
    <name evidence="3" type="ORF">EHQ82_08855</name>
</gene>
<keyword evidence="1" id="KW-1133">Transmembrane helix</keyword>
<dbReference type="AlphaFoldDB" id="A0A5F2C1R1"/>
<feature type="transmembrane region" description="Helical" evidence="1">
    <location>
        <begin position="12"/>
        <end position="30"/>
    </location>
</feature>
<protein>
    <submittedName>
        <fullName evidence="2">Poly-gamma-glutamate system protein</fullName>
    </submittedName>
</protein>
<dbReference type="EMBL" id="RQGV01000019">
    <property type="protein sequence ID" value="TGM11460.1"/>
    <property type="molecule type" value="Genomic_DNA"/>
</dbReference>
<dbReference type="EMBL" id="RQGU01000090">
    <property type="protein sequence ID" value="TGM21109.1"/>
    <property type="molecule type" value="Genomic_DNA"/>
</dbReference>
<evidence type="ECO:0000313" key="4">
    <source>
        <dbReference type="Proteomes" id="UP000297832"/>
    </source>
</evidence>
<dbReference type="Proteomes" id="UP000297832">
    <property type="component" value="Unassembled WGS sequence"/>
</dbReference>
<keyword evidence="5" id="KW-1185">Reference proteome</keyword>